<accession>A0ABV7EP12</accession>
<evidence type="ECO:0000256" key="1">
    <source>
        <dbReference type="ARBA" id="ARBA00022801"/>
    </source>
</evidence>
<dbReference type="InterPro" id="IPR007466">
    <property type="entry name" value="Peptidyl-Arg-deiminase_porph"/>
</dbReference>
<comment type="caution">
    <text evidence="2">The sequence shown here is derived from an EMBL/GenBank/DDBJ whole genome shotgun (WGS) entry which is preliminary data.</text>
</comment>
<dbReference type="SUPFAM" id="SSF55909">
    <property type="entry name" value="Pentein"/>
    <property type="match status" value="1"/>
</dbReference>
<dbReference type="Pfam" id="PF04371">
    <property type="entry name" value="PAD_porph"/>
    <property type="match status" value="1"/>
</dbReference>
<gene>
    <name evidence="2" type="ORF">ACFOSU_11345</name>
</gene>
<evidence type="ECO:0000313" key="2">
    <source>
        <dbReference type="EMBL" id="MFC3104482.1"/>
    </source>
</evidence>
<dbReference type="PANTHER" id="PTHR31377:SF0">
    <property type="entry name" value="AGMATINE DEIMINASE-RELATED"/>
    <property type="match status" value="1"/>
</dbReference>
<sequence length="347" mass="37058">MSARRLPPEWAHQQAMLLVWPRDGGDWGNGLAAARDVSAAMAAALCKRQQVILVCADDECAYSIAAHPLLAELGHARLKVVQVANDDIWARDTGPLTVIENGARLFLDFRFDGWGGQFDAGHDDRLTAALHAAGAYGAGTLERREHTLEGGSIEVNGDGALLTTERCLIAGRRNANIDRDAAQSLLANAFGVDTVHWLAHGDLIGDDTDGHIDTLARFAATDTIVYQGCDDPADAHHAPLTAMAAELAALRDRHDTPYRLVELPLPAPIHDPDDGHRLPAGYANFLIANGCVLAPAFNDPADEPAHAILAGLFPNREIIPIDSRALIRQHGGLHCAAMQIPAIPSAS</sequence>
<organism evidence="2 3">
    <name type="scientific">Salinisphaera aquimarina</name>
    <dbReference type="NCBI Taxonomy" id="2094031"/>
    <lineage>
        <taxon>Bacteria</taxon>
        <taxon>Pseudomonadati</taxon>
        <taxon>Pseudomonadota</taxon>
        <taxon>Gammaproteobacteria</taxon>
        <taxon>Salinisphaerales</taxon>
        <taxon>Salinisphaeraceae</taxon>
        <taxon>Salinisphaera</taxon>
    </lineage>
</organism>
<keyword evidence="3" id="KW-1185">Reference proteome</keyword>
<name>A0ABV7EP12_9GAMM</name>
<proteinExistence type="predicted"/>
<dbReference type="RefSeq" id="WP_380689659.1">
    <property type="nucleotide sequence ID" value="NZ_JBHRSS010000004.1"/>
</dbReference>
<keyword evidence="1" id="KW-0378">Hydrolase</keyword>
<dbReference type="Proteomes" id="UP001595462">
    <property type="component" value="Unassembled WGS sequence"/>
</dbReference>
<reference evidence="3" key="1">
    <citation type="journal article" date="2019" name="Int. J. Syst. Evol. Microbiol.">
        <title>The Global Catalogue of Microorganisms (GCM) 10K type strain sequencing project: providing services to taxonomists for standard genome sequencing and annotation.</title>
        <authorList>
            <consortium name="The Broad Institute Genomics Platform"/>
            <consortium name="The Broad Institute Genome Sequencing Center for Infectious Disease"/>
            <person name="Wu L."/>
            <person name="Ma J."/>
        </authorList>
    </citation>
    <scope>NUCLEOTIDE SEQUENCE [LARGE SCALE GENOMIC DNA]</scope>
    <source>
        <strain evidence="3">KCTC 52640</strain>
    </source>
</reference>
<evidence type="ECO:0000313" key="3">
    <source>
        <dbReference type="Proteomes" id="UP001595462"/>
    </source>
</evidence>
<dbReference type="EMBL" id="JBHRSS010000004">
    <property type="protein sequence ID" value="MFC3104482.1"/>
    <property type="molecule type" value="Genomic_DNA"/>
</dbReference>
<dbReference type="Gene3D" id="3.75.10.10">
    <property type="entry name" value="L-arginine/glycine Amidinotransferase, Chain A"/>
    <property type="match status" value="1"/>
</dbReference>
<dbReference type="PANTHER" id="PTHR31377">
    <property type="entry name" value="AGMATINE DEIMINASE-RELATED"/>
    <property type="match status" value="1"/>
</dbReference>
<protein>
    <submittedName>
        <fullName evidence="2">Agmatine/peptidylarginine deiminase</fullName>
    </submittedName>
</protein>